<name>A0A2T1GK02_9CYAN</name>
<keyword evidence="2" id="KW-1185">Reference proteome</keyword>
<dbReference type="OrthoDB" id="6371923at2"/>
<evidence type="ECO:0000313" key="2">
    <source>
        <dbReference type="Proteomes" id="UP000238937"/>
    </source>
</evidence>
<evidence type="ECO:0000313" key="1">
    <source>
        <dbReference type="EMBL" id="PSB58144.1"/>
    </source>
</evidence>
<organism evidence="1 2">
    <name type="scientific">Chamaesiphon polymorphus CCALA 037</name>
    <dbReference type="NCBI Taxonomy" id="2107692"/>
    <lineage>
        <taxon>Bacteria</taxon>
        <taxon>Bacillati</taxon>
        <taxon>Cyanobacteriota</taxon>
        <taxon>Cyanophyceae</taxon>
        <taxon>Gomontiellales</taxon>
        <taxon>Chamaesiphonaceae</taxon>
        <taxon>Chamaesiphon</taxon>
    </lineage>
</organism>
<sequence>MNANIVEQRLIEKIRKLSSTRIVEIEDFIDFLSQRDDRSDANLTLAASKLSEASFSKIWDNPEDAVYDDL</sequence>
<dbReference type="Proteomes" id="UP000238937">
    <property type="component" value="Unassembled WGS sequence"/>
</dbReference>
<gene>
    <name evidence="1" type="ORF">C7B77_05785</name>
</gene>
<protein>
    <submittedName>
        <fullName evidence="1">Toxin-antitoxin system, antitoxin component, Xre family protein</fullName>
    </submittedName>
</protein>
<dbReference type="RefSeq" id="WP_106301348.1">
    <property type="nucleotide sequence ID" value="NZ_PVWO01000046.1"/>
</dbReference>
<proteinExistence type="predicted"/>
<dbReference type="EMBL" id="PVWO01000046">
    <property type="protein sequence ID" value="PSB58144.1"/>
    <property type="molecule type" value="Genomic_DNA"/>
</dbReference>
<reference evidence="1 2" key="1">
    <citation type="submission" date="2018-03" db="EMBL/GenBank/DDBJ databases">
        <title>The ancient ancestry and fast evolution of plastids.</title>
        <authorList>
            <person name="Moore K.R."/>
            <person name="Magnabosco C."/>
            <person name="Momper L."/>
            <person name="Gold D.A."/>
            <person name="Bosak T."/>
            <person name="Fournier G.P."/>
        </authorList>
    </citation>
    <scope>NUCLEOTIDE SEQUENCE [LARGE SCALE GENOMIC DNA]</scope>
    <source>
        <strain evidence="1 2">CCALA 037</strain>
    </source>
</reference>
<comment type="caution">
    <text evidence="1">The sequence shown here is derived from an EMBL/GenBank/DDBJ whole genome shotgun (WGS) entry which is preliminary data.</text>
</comment>
<accession>A0A2T1GK02</accession>
<dbReference type="AlphaFoldDB" id="A0A2T1GK02"/>